<evidence type="ECO:0000256" key="3">
    <source>
        <dbReference type="ARBA" id="ARBA00023274"/>
    </source>
</evidence>
<name>A0A7C4EQD5_9BACT</name>
<keyword evidence="3 4" id="KW-0687">Ribonucleoprotein</keyword>
<dbReference type="GO" id="GO:0006412">
    <property type="term" value="P:translation"/>
    <property type="evidence" value="ECO:0007669"/>
    <property type="project" value="UniProtKB-UniRule"/>
</dbReference>
<dbReference type="PANTHER" id="PTHR14413:SF16">
    <property type="entry name" value="LARGE RIBOSOMAL SUBUNIT PROTEIN BL17M"/>
    <property type="match status" value="1"/>
</dbReference>
<comment type="caution">
    <text evidence="6">The sequence shown here is derived from an EMBL/GenBank/DDBJ whole genome shotgun (WGS) entry which is preliminary data.</text>
</comment>
<dbReference type="SUPFAM" id="SSF64263">
    <property type="entry name" value="Prokaryotic ribosomal protein L17"/>
    <property type="match status" value="1"/>
</dbReference>
<dbReference type="Pfam" id="PF01196">
    <property type="entry name" value="Ribosomal_L17"/>
    <property type="match status" value="1"/>
</dbReference>
<gene>
    <name evidence="4" type="primary">rplQ</name>
    <name evidence="6" type="ORF">ENV75_05955</name>
</gene>
<dbReference type="AlphaFoldDB" id="A0A7C4EQD5"/>
<evidence type="ECO:0000256" key="1">
    <source>
        <dbReference type="ARBA" id="ARBA00008777"/>
    </source>
</evidence>
<accession>A0A7C4EQD5</accession>
<dbReference type="GO" id="GO:0022625">
    <property type="term" value="C:cytosolic large ribosomal subunit"/>
    <property type="evidence" value="ECO:0007669"/>
    <property type="project" value="TreeGrafter"/>
</dbReference>
<reference evidence="6" key="1">
    <citation type="journal article" date="2020" name="mSystems">
        <title>Genome- and Community-Level Interaction Insights into Carbon Utilization and Element Cycling Functions of Hydrothermarchaeota in Hydrothermal Sediment.</title>
        <authorList>
            <person name="Zhou Z."/>
            <person name="Liu Y."/>
            <person name="Xu W."/>
            <person name="Pan J."/>
            <person name="Luo Z.H."/>
            <person name="Li M."/>
        </authorList>
    </citation>
    <scope>NUCLEOTIDE SEQUENCE [LARGE SCALE GENOMIC DNA]</scope>
    <source>
        <strain evidence="6">SpSt-788</strain>
    </source>
</reference>
<comment type="subunit">
    <text evidence="4">Part of the 50S ribosomal subunit. Contacts protein L32.</text>
</comment>
<dbReference type="FunFam" id="3.90.1030.10:FF:000001">
    <property type="entry name" value="50S ribosomal protein L17"/>
    <property type="match status" value="1"/>
</dbReference>
<comment type="similarity">
    <text evidence="1 4 5">Belongs to the bacterial ribosomal protein bL17 family.</text>
</comment>
<dbReference type="InterPro" id="IPR047859">
    <property type="entry name" value="Ribosomal_bL17_CS"/>
</dbReference>
<dbReference type="EMBL" id="DTHO01000064">
    <property type="protein sequence ID" value="HGG99969.1"/>
    <property type="molecule type" value="Genomic_DNA"/>
</dbReference>
<protein>
    <recommendedName>
        <fullName evidence="4">Large ribosomal subunit protein bL17</fullName>
    </recommendedName>
</protein>
<keyword evidence="2 4" id="KW-0689">Ribosomal protein</keyword>
<proteinExistence type="inferred from homology"/>
<dbReference type="NCBIfam" id="TIGR00059">
    <property type="entry name" value="L17"/>
    <property type="match status" value="1"/>
</dbReference>
<dbReference type="Gene3D" id="3.90.1030.10">
    <property type="entry name" value="Ribosomal protein L17"/>
    <property type="match status" value="1"/>
</dbReference>
<evidence type="ECO:0000256" key="4">
    <source>
        <dbReference type="HAMAP-Rule" id="MF_01368"/>
    </source>
</evidence>
<dbReference type="GO" id="GO:0003735">
    <property type="term" value="F:structural constituent of ribosome"/>
    <property type="evidence" value="ECO:0007669"/>
    <property type="project" value="InterPro"/>
</dbReference>
<evidence type="ECO:0000256" key="5">
    <source>
        <dbReference type="RuleBase" id="RU000660"/>
    </source>
</evidence>
<dbReference type="InterPro" id="IPR036373">
    <property type="entry name" value="Ribosomal_bL17_sf"/>
</dbReference>
<sequence>MRHRVDGRHFGRTANQRKALLRGLLASLIKYERIETTLAKAKAVKEMADRLVTFGKKGDLHSRRIALSYLPDKELVRKLFTEIAPRFADRNGGYLRVVRKGFRIKDSAPMTILEFVDYQKPEKPEKQEKKSE</sequence>
<dbReference type="InterPro" id="IPR000456">
    <property type="entry name" value="Ribosomal_bL17"/>
</dbReference>
<organism evidence="6">
    <name type="scientific">Thermodesulfovibrio aggregans</name>
    <dbReference type="NCBI Taxonomy" id="86166"/>
    <lineage>
        <taxon>Bacteria</taxon>
        <taxon>Pseudomonadati</taxon>
        <taxon>Nitrospirota</taxon>
        <taxon>Thermodesulfovibrionia</taxon>
        <taxon>Thermodesulfovibrionales</taxon>
        <taxon>Thermodesulfovibrionaceae</taxon>
        <taxon>Thermodesulfovibrio</taxon>
    </lineage>
</organism>
<evidence type="ECO:0000313" key="6">
    <source>
        <dbReference type="EMBL" id="HGG99969.1"/>
    </source>
</evidence>
<dbReference type="PANTHER" id="PTHR14413">
    <property type="entry name" value="RIBOSOMAL PROTEIN L17"/>
    <property type="match status" value="1"/>
</dbReference>
<dbReference type="PROSITE" id="PS01167">
    <property type="entry name" value="RIBOSOMAL_L17"/>
    <property type="match status" value="1"/>
</dbReference>
<dbReference type="HAMAP" id="MF_01368">
    <property type="entry name" value="Ribosomal_bL17"/>
    <property type="match status" value="1"/>
</dbReference>
<evidence type="ECO:0000256" key="2">
    <source>
        <dbReference type="ARBA" id="ARBA00022980"/>
    </source>
</evidence>